<name>A0A9N9W9D2_9HYPO</name>
<dbReference type="EMBL" id="CABFOC020000013">
    <property type="protein sequence ID" value="CAH0045880.1"/>
    <property type="molecule type" value="Genomic_DNA"/>
</dbReference>
<reference evidence="1 2" key="2">
    <citation type="submission" date="2021-10" db="EMBL/GenBank/DDBJ databases">
        <authorList>
            <person name="Piombo E."/>
        </authorList>
    </citation>
    <scope>NUCLEOTIDE SEQUENCE [LARGE SCALE GENOMIC DNA]</scope>
</reference>
<dbReference type="AlphaFoldDB" id="A0A9N9W9D2"/>
<proteinExistence type="predicted"/>
<keyword evidence="2" id="KW-1185">Reference proteome</keyword>
<reference evidence="2" key="1">
    <citation type="submission" date="2019-06" db="EMBL/GenBank/DDBJ databases">
        <authorList>
            <person name="Broberg M."/>
        </authorList>
    </citation>
    <scope>NUCLEOTIDE SEQUENCE [LARGE SCALE GENOMIC DNA]</scope>
</reference>
<dbReference type="OrthoDB" id="163438at2759"/>
<sequence length="118" mass="13621">MEMIVEGCHQSFDDFDLENDTHFQSRLRYFGGLFLSVYQGWVYFLHQTAREFLLGDFTSSTTIALEPRWHHSTTLQAAHTVIVEINVPYPNFVDLSFSTPDTEEEMDALLGIYPFSSC</sequence>
<evidence type="ECO:0000313" key="2">
    <source>
        <dbReference type="Proteomes" id="UP000775872"/>
    </source>
</evidence>
<dbReference type="Proteomes" id="UP000775872">
    <property type="component" value="Unassembled WGS sequence"/>
</dbReference>
<evidence type="ECO:0000313" key="1">
    <source>
        <dbReference type="EMBL" id="CAH0045880.1"/>
    </source>
</evidence>
<accession>A0A9N9W9D2</accession>
<organism evidence="1 2">
    <name type="scientific">Clonostachys solani</name>
    <dbReference type="NCBI Taxonomy" id="160281"/>
    <lineage>
        <taxon>Eukaryota</taxon>
        <taxon>Fungi</taxon>
        <taxon>Dikarya</taxon>
        <taxon>Ascomycota</taxon>
        <taxon>Pezizomycotina</taxon>
        <taxon>Sordariomycetes</taxon>
        <taxon>Hypocreomycetidae</taxon>
        <taxon>Hypocreales</taxon>
        <taxon>Bionectriaceae</taxon>
        <taxon>Clonostachys</taxon>
    </lineage>
</organism>
<protein>
    <submittedName>
        <fullName evidence="1">Uncharacterized protein</fullName>
    </submittedName>
</protein>
<gene>
    <name evidence="1" type="ORF">CSOL1703_00012512</name>
</gene>
<comment type="caution">
    <text evidence="1">The sequence shown here is derived from an EMBL/GenBank/DDBJ whole genome shotgun (WGS) entry which is preliminary data.</text>
</comment>